<protein>
    <submittedName>
        <fullName evidence="1">Uncharacterized protein</fullName>
    </submittedName>
</protein>
<sequence length="84" mass="9333">MPTVDCKDSASIRFKTHRASSSVAGTTFRILNPLFMAFASRGTVKGPFLRTSNYSERNMGTYLTGPQLRPGNMGNNFNVDQWLV</sequence>
<accession>A0A6N2N0W5</accession>
<dbReference type="EMBL" id="CAADRP010002040">
    <property type="protein sequence ID" value="VFU59391.1"/>
    <property type="molecule type" value="Genomic_DNA"/>
</dbReference>
<gene>
    <name evidence="1" type="ORF">SVIM_LOCUS437545</name>
</gene>
<evidence type="ECO:0000313" key="1">
    <source>
        <dbReference type="EMBL" id="VFU59391.1"/>
    </source>
</evidence>
<name>A0A6N2N0W5_SALVM</name>
<dbReference type="AlphaFoldDB" id="A0A6N2N0W5"/>
<reference evidence="1" key="1">
    <citation type="submission" date="2019-03" db="EMBL/GenBank/DDBJ databases">
        <authorList>
            <person name="Mank J."/>
            <person name="Almeida P."/>
        </authorList>
    </citation>
    <scope>NUCLEOTIDE SEQUENCE</scope>
    <source>
        <strain evidence="1">78183</strain>
    </source>
</reference>
<organism evidence="1">
    <name type="scientific">Salix viminalis</name>
    <name type="common">Common osier</name>
    <name type="synonym">Basket willow</name>
    <dbReference type="NCBI Taxonomy" id="40686"/>
    <lineage>
        <taxon>Eukaryota</taxon>
        <taxon>Viridiplantae</taxon>
        <taxon>Streptophyta</taxon>
        <taxon>Embryophyta</taxon>
        <taxon>Tracheophyta</taxon>
        <taxon>Spermatophyta</taxon>
        <taxon>Magnoliopsida</taxon>
        <taxon>eudicotyledons</taxon>
        <taxon>Gunneridae</taxon>
        <taxon>Pentapetalae</taxon>
        <taxon>rosids</taxon>
        <taxon>fabids</taxon>
        <taxon>Malpighiales</taxon>
        <taxon>Salicaceae</taxon>
        <taxon>Saliceae</taxon>
        <taxon>Salix</taxon>
    </lineage>
</organism>
<proteinExistence type="predicted"/>